<feature type="transmembrane region" description="Helical" evidence="2">
    <location>
        <begin position="133"/>
        <end position="158"/>
    </location>
</feature>
<evidence type="ECO:0000256" key="1">
    <source>
        <dbReference type="SAM" id="MobiDB-lite"/>
    </source>
</evidence>
<accession>A0A8S1H5Q8</accession>
<evidence type="ECO:0000313" key="4">
    <source>
        <dbReference type="Proteomes" id="UP000835052"/>
    </source>
</evidence>
<dbReference type="Proteomes" id="UP000835052">
    <property type="component" value="Unassembled WGS sequence"/>
</dbReference>
<dbReference type="AlphaFoldDB" id="A0A8S1H5Q8"/>
<dbReference type="Gene3D" id="1.20.1070.10">
    <property type="entry name" value="Rhodopsin 7-helix transmembrane proteins"/>
    <property type="match status" value="1"/>
</dbReference>
<keyword evidence="2" id="KW-0472">Membrane</keyword>
<keyword evidence="4" id="KW-1185">Reference proteome</keyword>
<dbReference type="PANTHER" id="PTHR47760:SF4">
    <property type="entry name" value="G-PROTEIN COUPLED RECEPTORS FAMILY 1 PROFILE DOMAIN-CONTAINING PROTEIN"/>
    <property type="match status" value="1"/>
</dbReference>
<evidence type="ECO:0000313" key="3">
    <source>
        <dbReference type="EMBL" id="CAD6190652.1"/>
    </source>
</evidence>
<protein>
    <recommendedName>
        <fullName evidence="5">G-protein coupled receptors family 1 profile domain-containing protein</fullName>
    </recommendedName>
</protein>
<keyword evidence="2" id="KW-0812">Transmembrane</keyword>
<feature type="region of interest" description="Disordered" evidence="1">
    <location>
        <begin position="90"/>
        <end position="114"/>
    </location>
</feature>
<keyword evidence="2" id="KW-1133">Transmembrane helix</keyword>
<feature type="compositionally biased region" description="Polar residues" evidence="1">
    <location>
        <begin position="104"/>
        <end position="114"/>
    </location>
</feature>
<dbReference type="InterPro" id="IPR053093">
    <property type="entry name" value="GPCR-like"/>
</dbReference>
<name>A0A8S1H5Q8_9PELO</name>
<organism evidence="3 4">
    <name type="scientific">Caenorhabditis auriculariae</name>
    <dbReference type="NCBI Taxonomy" id="2777116"/>
    <lineage>
        <taxon>Eukaryota</taxon>
        <taxon>Metazoa</taxon>
        <taxon>Ecdysozoa</taxon>
        <taxon>Nematoda</taxon>
        <taxon>Chromadorea</taxon>
        <taxon>Rhabditida</taxon>
        <taxon>Rhabditina</taxon>
        <taxon>Rhabditomorpha</taxon>
        <taxon>Rhabditoidea</taxon>
        <taxon>Rhabditidae</taxon>
        <taxon>Peloderinae</taxon>
        <taxon>Caenorhabditis</taxon>
    </lineage>
</organism>
<feature type="transmembrane region" description="Helical" evidence="2">
    <location>
        <begin position="52"/>
        <end position="71"/>
    </location>
</feature>
<dbReference type="EMBL" id="CAJGYM010000016">
    <property type="protein sequence ID" value="CAD6190652.1"/>
    <property type="molecule type" value="Genomic_DNA"/>
</dbReference>
<dbReference type="OrthoDB" id="5830541at2759"/>
<feature type="transmembrane region" description="Helical" evidence="2">
    <location>
        <begin position="510"/>
        <end position="527"/>
    </location>
</feature>
<reference evidence="3" key="1">
    <citation type="submission" date="2020-10" db="EMBL/GenBank/DDBJ databases">
        <authorList>
            <person name="Kikuchi T."/>
        </authorList>
    </citation>
    <scope>NUCLEOTIDE SEQUENCE</scope>
    <source>
        <strain evidence="3">NKZ352</strain>
    </source>
</reference>
<gene>
    <name evidence="3" type="ORF">CAUJ_LOCUS6571</name>
</gene>
<evidence type="ECO:0000256" key="2">
    <source>
        <dbReference type="SAM" id="Phobius"/>
    </source>
</evidence>
<dbReference type="PANTHER" id="PTHR47760">
    <property type="entry name" value="G-PROTEIN COUPLED RECEPTOR B0563.6-LIKE PROTEIN-RELATED"/>
    <property type="match status" value="1"/>
</dbReference>
<sequence length="576" mass="65778">MLFSACLHIPMMLQSTWKLEGGVYTIVNNVSMLCREPQWTIYSYYKLTRECFRFFCVVMMTALNVIIARKLQITKMRRRRLVRRSSPLCENEKTKNNTNCNSSSPEPLTNNTAVSSTRKEYTSLIKSFTEKKLTVLMIAICFIFILGNVPQMIVMVLQNEAMEHVFGFQVYRYCSNLLEVMNHCLNFYVFCMASSEYTRAFLLNCMCLRNILLRFPAIADFISARRSSSFLATSSGIGMQNREYMSMESLQDDATRWELRNGDVKPYLNGGEATNLKGILITGNRENRQKKNLTIVNHLTLTVENAEETENLYKMSMFGKDKALFDQENQSFQRYNQWGSDYNTSPPKYNGAAVTNGATQNVTKARQMELRTVEKEPIECTPNMLAHPMALLRWFELALFFLLQWLVQITCGGDACTMIMNVFGYTAMGQLFVLLIFLLLSIICTLILIGYGLNAHKALGGAILAVERIYAILGILLMFVAGILGTWMAVLTRDPEVNYQGRGHGHIRGQWIAAAVIEFLMALLYVFDLMLQRRENYPFTGKGYTTADYNEYVQVIVPNILPAMPTGTAARYYRKD</sequence>
<comment type="caution">
    <text evidence="3">The sequence shown here is derived from an EMBL/GenBank/DDBJ whole genome shotgun (WGS) entry which is preliminary data.</text>
</comment>
<feature type="transmembrane region" description="Helical" evidence="2">
    <location>
        <begin position="469"/>
        <end position="490"/>
    </location>
</feature>
<dbReference type="SUPFAM" id="SSF81321">
    <property type="entry name" value="Family A G protein-coupled receptor-like"/>
    <property type="match status" value="1"/>
</dbReference>
<evidence type="ECO:0008006" key="5">
    <source>
        <dbReference type="Google" id="ProtNLM"/>
    </source>
</evidence>
<feature type="transmembrane region" description="Helical" evidence="2">
    <location>
        <begin position="427"/>
        <end position="449"/>
    </location>
</feature>
<proteinExistence type="predicted"/>